<dbReference type="EMBL" id="JAEUBE010000487">
    <property type="protein sequence ID" value="KAH3661434.1"/>
    <property type="molecule type" value="Genomic_DNA"/>
</dbReference>
<sequence>MKTFTSIIQIDKKRQLTDIEYSSSVISEIGFYVYDSTFRSLIGESPELQLVESRKFRFAHEAGVYHKETNSIYFTANFLSCDPVTLYRINCSTFKIEELTYQQVIQANGACQHRGNILYCSQGDFDNPSALVEVEPVSGESKVLINNFFGREFSSINDVVVHHETGDIWFTDPTYGFEQGFRRDAVLPNQVYRFNPESGELCVVADGFDMCNGLCFNEDYTKMYITDTGAIKIDKTTNQFGHNPKGPSAIYVYDVIGRKRLENRRLFAYCDDGVPDGIKSDQFGNIYSGCGHGIHVWRPDGVLIGKIVTGEVVANFCFSAEAIWIFSEYHLFRCKIQAQGALVEIEC</sequence>
<reference evidence="2" key="1">
    <citation type="journal article" date="2021" name="Open Biol.">
        <title>Shared evolutionary footprints suggest mitochondrial oxidative damage underlies multiple complex I losses in fungi.</title>
        <authorList>
            <person name="Schikora-Tamarit M.A."/>
            <person name="Marcet-Houben M."/>
            <person name="Nosek J."/>
            <person name="Gabaldon T."/>
        </authorList>
    </citation>
    <scope>NUCLEOTIDE SEQUENCE</scope>
    <source>
        <strain evidence="2">CBS6075</strain>
    </source>
</reference>
<reference evidence="2" key="2">
    <citation type="submission" date="2021-01" db="EMBL/GenBank/DDBJ databases">
        <authorList>
            <person name="Schikora-Tamarit M.A."/>
        </authorList>
    </citation>
    <scope>NUCLEOTIDE SEQUENCE</scope>
    <source>
        <strain evidence="2">CBS6075</strain>
    </source>
</reference>
<dbReference type="OrthoDB" id="423498at2759"/>
<dbReference type="GeneID" id="70238805"/>
<dbReference type="RefSeq" id="XP_046058558.1">
    <property type="nucleotide sequence ID" value="XM_046208170.1"/>
</dbReference>
<dbReference type="Proteomes" id="UP000769157">
    <property type="component" value="Unassembled WGS sequence"/>
</dbReference>
<feature type="domain" description="SMP-30/Gluconolactonase/LRE-like region" evidence="1">
    <location>
        <begin position="63"/>
        <end position="320"/>
    </location>
</feature>
<dbReference type="Gene3D" id="2.120.10.30">
    <property type="entry name" value="TolB, C-terminal domain"/>
    <property type="match status" value="1"/>
</dbReference>
<dbReference type="InterPro" id="IPR013658">
    <property type="entry name" value="SGL"/>
</dbReference>
<dbReference type="InterPro" id="IPR052988">
    <property type="entry name" value="Oryzine_lactonohydrolase"/>
</dbReference>
<dbReference type="Pfam" id="PF08450">
    <property type="entry name" value="SGL"/>
    <property type="match status" value="1"/>
</dbReference>
<evidence type="ECO:0000313" key="2">
    <source>
        <dbReference type="EMBL" id="KAH3661434.1"/>
    </source>
</evidence>
<dbReference type="PANTHER" id="PTHR47064:SF2">
    <property type="entry name" value="SMP-30_GLUCONOLACTONASE_LRE-LIKE REGION DOMAIN-CONTAINING PROTEIN-RELATED"/>
    <property type="match status" value="1"/>
</dbReference>
<gene>
    <name evidence="2" type="ORF">OGAPHI_006841</name>
</gene>
<dbReference type="AlphaFoldDB" id="A0A9P8NXU7"/>
<accession>A0A9P8NXU7</accession>
<protein>
    <recommendedName>
        <fullName evidence="1">SMP-30/Gluconolactonase/LRE-like region domain-containing protein</fullName>
    </recommendedName>
</protein>
<evidence type="ECO:0000313" key="3">
    <source>
        <dbReference type="Proteomes" id="UP000769157"/>
    </source>
</evidence>
<proteinExistence type="predicted"/>
<dbReference type="PANTHER" id="PTHR47064">
    <property type="entry name" value="PUTATIVE (AFU_ORTHOLOGUE AFUA_1G08990)-RELATED"/>
    <property type="match status" value="1"/>
</dbReference>
<comment type="caution">
    <text evidence="2">The sequence shown here is derived from an EMBL/GenBank/DDBJ whole genome shotgun (WGS) entry which is preliminary data.</text>
</comment>
<organism evidence="2 3">
    <name type="scientific">Ogataea philodendri</name>
    <dbReference type="NCBI Taxonomy" id="1378263"/>
    <lineage>
        <taxon>Eukaryota</taxon>
        <taxon>Fungi</taxon>
        <taxon>Dikarya</taxon>
        <taxon>Ascomycota</taxon>
        <taxon>Saccharomycotina</taxon>
        <taxon>Pichiomycetes</taxon>
        <taxon>Pichiales</taxon>
        <taxon>Pichiaceae</taxon>
        <taxon>Ogataea</taxon>
    </lineage>
</organism>
<evidence type="ECO:0000259" key="1">
    <source>
        <dbReference type="Pfam" id="PF08450"/>
    </source>
</evidence>
<dbReference type="InterPro" id="IPR011042">
    <property type="entry name" value="6-blade_b-propeller_TolB-like"/>
</dbReference>
<dbReference type="SUPFAM" id="SSF63829">
    <property type="entry name" value="Calcium-dependent phosphotriesterase"/>
    <property type="match status" value="1"/>
</dbReference>
<keyword evidence="3" id="KW-1185">Reference proteome</keyword>
<name>A0A9P8NXU7_9ASCO</name>